<protein>
    <recommendedName>
        <fullName evidence="1">FlgD/Vpr Ig-like domain-containing protein</fullName>
    </recommendedName>
</protein>
<feature type="domain" description="FlgD/Vpr Ig-like" evidence="1">
    <location>
        <begin position="79"/>
        <end position="143"/>
    </location>
</feature>
<evidence type="ECO:0000259" key="1">
    <source>
        <dbReference type="Pfam" id="PF13860"/>
    </source>
</evidence>
<reference evidence="2 3" key="1">
    <citation type="journal article" date="2019" name="ISME J.">
        <title>Genome analyses of uncultured TG2/ZB3 bacteria in 'Margulisbacteria' specifically attached to ectosymbiotic spirochetes of protists in the termite gut.</title>
        <authorList>
            <person name="Utami Y.D."/>
            <person name="Kuwahara H."/>
            <person name="Igai K."/>
            <person name="Murakami T."/>
            <person name="Sugaya K."/>
            <person name="Morikawa T."/>
            <person name="Nagura Y."/>
            <person name="Yuki M."/>
            <person name="Deevong P."/>
            <person name="Inoue T."/>
            <person name="Kihara K."/>
            <person name="Lo N."/>
            <person name="Yamada A."/>
            <person name="Ohkuma M."/>
            <person name="Hongoh Y."/>
        </authorList>
    </citation>
    <scope>NUCLEOTIDE SEQUENCE [LARGE SCALE GENOMIC DNA]</scope>
    <source>
        <strain evidence="2">NkOx7-01</strain>
    </source>
</reference>
<dbReference type="Gene3D" id="2.60.40.4070">
    <property type="match status" value="1"/>
</dbReference>
<proteinExistence type="predicted"/>
<sequence>MLTKTGVYYLRVRVKSVNGRLGEWTTIRIIQYTASAAGPDTNGGGTQPETAVVVSGSGGTGEKVWSYPNPFSPDNGQAARIAYNVERDGWTKVYVYDARGRRVWQTENFARADQDNIVLWDGRNNRGQLAANGLYIIIVTTEKNQVISRGRLALYDE</sequence>
<dbReference type="EMBL" id="BGZN01000039">
    <property type="protein sequence ID" value="GBR74295.1"/>
    <property type="molecule type" value="Genomic_DNA"/>
</dbReference>
<accession>A0A388TBU0</accession>
<dbReference type="AlphaFoldDB" id="A0A388TBU0"/>
<dbReference type="InterPro" id="IPR025965">
    <property type="entry name" value="FlgD/Vpr_Ig-like"/>
</dbReference>
<organism evidence="2 3">
    <name type="scientific">Termititenax aidoneus</name>
    <dbReference type="NCBI Taxonomy" id="2218524"/>
    <lineage>
        <taxon>Bacteria</taxon>
        <taxon>Bacillati</taxon>
        <taxon>Candidatus Margulisiibacteriota</taxon>
        <taxon>Candidatus Termititenacia</taxon>
        <taxon>Candidatus Termititenacales</taxon>
        <taxon>Candidatus Termititenacaceae</taxon>
        <taxon>Candidatus Termititenax</taxon>
    </lineage>
</organism>
<gene>
    <name evidence="2" type="ORF">NO1_1497</name>
</gene>
<comment type="caution">
    <text evidence="2">The sequence shown here is derived from an EMBL/GenBank/DDBJ whole genome shotgun (WGS) entry which is preliminary data.</text>
</comment>
<dbReference type="NCBIfam" id="TIGR04183">
    <property type="entry name" value="Por_Secre_tail"/>
    <property type="match status" value="1"/>
</dbReference>
<dbReference type="InterPro" id="IPR026444">
    <property type="entry name" value="Secre_tail"/>
</dbReference>
<dbReference type="Proteomes" id="UP000269352">
    <property type="component" value="Unassembled WGS sequence"/>
</dbReference>
<keyword evidence="3" id="KW-1185">Reference proteome</keyword>
<dbReference type="Pfam" id="PF13860">
    <property type="entry name" value="FlgD_ig"/>
    <property type="match status" value="1"/>
</dbReference>
<evidence type="ECO:0000313" key="3">
    <source>
        <dbReference type="Proteomes" id="UP000269352"/>
    </source>
</evidence>
<name>A0A388TBU0_TERA1</name>
<evidence type="ECO:0000313" key="2">
    <source>
        <dbReference type="EMBL" id="GBR74295.1"/>
    </source>
</evidence>